<dbReference type="GO" id="GO:0006465">
    <property type="term" value="P:signal peptide processing"/>
    <property type="evidence" value="ECO:0007669"/>
    <property type="project" value="InterPro"/>
</dbReference>
<dbReference type="Pfam" id="PF10502">
    <property type="entry name" value="Peptidase_S26"/>
    <property type="match status" value="1"/>
</dbReference>
<proteinExistence type="inferred from homology"/>
<evidence type="ECO:0000259" key="8">
    <source>
        <dbReference type="Pfam" id="PF10502"/>
    </source>
</evidence>
<keyword evidence="7" id="KW-0472">Membrane</keyword>
<dbReference type="GO" id="GO:0009003">
    <property type="term" value="F:signal peptidase activity"/>
    <property type="evidence" value="ECO:0007669"/>
    <property type="project" value="UniProtKB-EC"/>
</dbReference>
<keyword evidence="7" id="KW-1133">Transmembrane helix</keyword>
<dbReference type="EC" id="3.4.21.89" evidence="4 7"/>
<evidence type="ECO:0000256" key="6">
    <source>
        <dbReference type="PIRSR" id="PIRSR600223-1"/>
    </source>
</evidence>
<evidence type="ECO:0000256" key="3">
    <source>
        <dbReference type="ARBA" id="ARBA00009370"/>
    </source>
</evidence>
<dbReference type="InterPro" id="IPR000223">
    <property type="entry name" value="Pept_S26A_signal_pept_1"/>
</dbReference>
<evidence type="ECO:0000256" key="7">
    <source>
        <dbReference type="RuleBase" id="RU362042"/>
    </source>
</evidence>
<feature type="domain" description="Peptidase S26" evidence="8">
    <location>
        <begin position="18"/>
        <end position="176"/>
    </location>
</feature>
<sequence>MEENQNNSKESSVKSEIIETIKEVIIVIIFFLFIRAFIFENTKVIGPSMEPTLHENNALIVNKFEYRFTNPERGEIIVFPYKGDPSKHYIKRIIGLPGETIDIRDNTVYIDGEPLEEDYILETMEPRGDIAFPFVVPENTYFVMGDNRNNSSDSRYQDVGTIEKSKIIGHAVIRIWPLNEIGFVK</sequence>
<comment type="subcellular location">
    <subcellularLocation>
        <location evidence="2">Cell membrane</location>
        <topology evidence="2">Single-pass type II membrane protein</topology>
    </subcellularLocation>
    <subcellularLocation>
        <location evidence="7">Membrane</location>
        <topology evidence="7">Single-pass type II membrane protein</topology>
    </subcellularLocation>
</comment>
<dbReference type="NCBIfam" id="TIGR02227">
    <property type="entry name" value="sigpep_I_bact"/>
    <property type="match status" value="1"/>
</dbReference>
<dbReference type="GO" id="GO:0004252">
    <property type="term" value="F:serine-type endopeptidase activity"/>
    <property type="evidence" value="ECO:0007669"/>
    <property type="project" value="InterPro"/>
</dbReference>
<dbReference type="PRINTS" id="PR00727">
    <property type="entry name" value="LEADERPTASE"/>
</dbReference>
<dbReference type="InterPro" id="IPR019533">
    <property type="entry name" value="Peptidase_S26"/>
</dbReference>
<accession>A0A7C8HJL4</accession>
<gene>
    <name evidence="9" type="primary">lepB</name>
    <name evidence="9" type="ORF">GND95_01710</name>
</gene>
<comment type="caution">
    <text evidence="9">The sequence shown here is derived from an EMBL/GenBank/DDBJ whole genome shotgun (WGS) entry which is preliminary data.</text>
</comment>
<dbReference type="InterPro" id="IPR036286">
    <property type="entry name" value="LexA/Signal_pep-like_sf"/>
</dbReference>
<dbReference type="PANTHER" id="PTHR43390:SF1">
    <property type="entry name" value="CHLOROPLAST PROCESSING PEPTIDASE"/>
    <property type="match status" value="1"/>
</dbReference>
<feature type="active site" evidence="6">
    <location>
        <position position="91"/>
    </location>
</feature>
<dbReference type="Gene3D" id="2.10.109.10">
    <property type="entry name" value="Umud Fragment, subunit A"/>
    <property type="match status" value="1"/>
</dbReference>
<comment type="similarity">
    <text evidence="3 7">Belongs to the peptidase S26 family.</text>
</comment>
<dbReference type="EMBL" id="WSLF01000001">
    <property type="protein sequence ID" value="KAE9637171.1"/>
    <property type="molecule type" value="Genomic_DNA"/>
</dbReference>
<evidence type="ECO:0000256" key="4">
    <source>
        <dbReference type="ARBA" id="ARBA00013208"/>
    </source>
</evidence>
<dbReference type="InterPro" id="IPR019758">
    <property type="entry name" value="Pept_S26A_signal_pept_1_CS"/>
</dbReference>
<keyword evidence="7" id="KW-0812">Transmembrane</keyword>
<evidence type="ECO:0000256" key="1">
    <source>
        <dbReference type="ARBA" id="ARBA00000677"/>
    </source>
</evidence>
<name>A0A7C8HJL4_9FIRM</name>
<dbReference type="InterPro" id="IPR019757">
    <property type="entry name" value="Pept_S26A_signal_pept_1_Lys-AS"/>
</dbReference>
<dbReference type="CDD" id="cd06530">
    <property type="entry name" value="S26_SPase_I"/>
    <property type="match status" value="1"/>
</dbReference>
<dbReference type="GO" id="GO:0005886">
    <property type="term" value="C:plasma membrane"/>
    <property type="evidence" value="ECO:0007669"/>
    <property type="project" value="UniProtKB-SubCell"/>
</dbReference>
<evidence type="ECO:0000313" key="10">
    <source>
        <dbReference type="Proteomes" id="UP000483018"/>
    </source>
</evidence>
<comment type="catalytic activity">
    <reaction evidence="1 7">
        <text>Cleavage of hydrophobic, N-terminal signal or leader sequences from secreted and periplasmic proteins.</text>
        <dbReference type="EC" id="3.4.21.89"/>
    </reaction>
</comment>
<dbReference type="PROSITE" id="PS00761">
    <property type="entry name" value="SPASE_I_3"/>
    <property type="match status" value="1"/>
</dbReference>
<evidence type="ECO:0000256" key="5">
    <source>
        <dbReference type="ARBA" id="ARBA00022801"/>
    </source>
</evidence>
<feature type="transmembrane region" description="Helical" evidence="7">
    <location>
        <begin position="21"/>
        <end position="39"/>
    </location>
</feature>
<dbReference type="Proteomes" id="UP000483018">
    <property type="component" value="Unassembled WGS sequence"/>
</dbReference>
<keyword evidence="5 7" id="KW-0378">Hydrolase</keyword>
<evidence type="ECO:0000313" key="9">
    <source>
        <dbReference type="EMBL" id="KAE9637171.1"/>
    </source>
</evidence>
<reference evidence="9 10" key="1">
    <citation type="submission" date="2019-12" db="EMBL/GenBank/DDBJ databases">
        <title>Defluviitalea raffinosedens, isolated from a biogas fermenter, genome sequencing and characterization.</title>
        <authorList>
            <person name="Rettenmaier R."/>
            <person name="Schneider M."/>
            <person name="Neuhaus K."/>
            <person name="Liebl W."/>
            <person name="Zverlov V."/>
        </authorList>
    </citation>
    <scope>NUCLEOTIDE SEQUENCE [LARGE SCALE GENOMIC DNA]</scope>
    <source>
        <strain evidence="9 10">249c-K6</strain>
    </source>
</reference>
<keyword evidence="10" id="KW-1185">Reference proteome</keyword>
<organism evidence="9 10">
    <name type="scientific">Defluviitalea raffinosedens</name>
    <dbReference type="NCBI Taxonomy" id="1450156"/>
    <lineage>
        <taxon>Bacteria</taxon>
        <taxon>Bacillati</taxon>
        <taxon>Bacillota</taxon>
        <taxon>Clostridia</taxon>
        <taxon>Lachnospirales</taxon>
        <taxon>Defluviitaleaceae</taxon>
        <taxon>Defluviitalea</taxon>
    </lineage>
</organism>
<evidence type="ECO:0000256" key="2">
    <source>
        <dbReference type="ARBA" id="ARBA00004401"/>
    </source>
</evidence>
<dbReference type="RefSeq" id="WP_158739081.1">
    <property type="nucleotide sequence ID" value="NZ_JAFBEP010000017.1"/>
</dbReference>
<feature type="active site" evidence="6">
    <location>
        <position position="48"/>
    </location>
</feature>
<dbReference type="AlphaFoldDB" id="A0A7C8HJL4"/>
<dbReference type="PANTHER" id="PTHR43390">
    <property type="entry name" value="SIGNAL PEPTIDASE I"/>
    <property type="match status" value="1"/>
</dbReference>
<dbReference type="OrthoDB" id="9802919at2"/>
<dbReference type="SUPFAM" id="SSF51306">
    <property type="entry name" value="LexA/Signal peptidase"/>
    <property type="match status" value="1"/>
</dbReference>
<keyword evidence="7" id="KW-0645">Protease</keyword>
<protein>
    <recommendedName>
        <fullName evidence="4 7">Signal peptidase I</fullName>
        <ecNumber evidence="4 7">3.4.21.89</ecNumber>
    </recommendedName>
</protein>
<dbReference type="PROSITE" id="PS00760">
    <property type="entry name" value="SPASE_I_2"/>
    <property type="match status" value="1"/>
</dbReference>